<dbReference type="CDD" id="cd02803">
    <property type="entry name" value="OYE_like_FMN_family"/>
    <property type="match status" value="1"/>
</dbReference>
<proteinExistence type="inferred from homology"/>
<feature type="domain" description="NADH:flavin oxidoreductase/NADH oxidase N-terminal" evidence="10">
    <location>
        <begin position="7"/>
        <end position="339"/>
    </location>
</feature>
<accession>A0A3E2TLU9</accession>
<dbReference type="Pfam" id="PF00724">
    <property type="entry name" value="Oxidored_FMN"/>
    <property type="match status" value="1"/>
</dbReference>
<dbReference type="InterPro" id="IPR001155">
    <property type="entry name" value="OxRdtase_FMN_N"/>
</dbReference>
<dbReference type="Gene3D" id="3.40.50.720">
    <property type="entry name" value="NAD(P)-binding Rossmann-like Domain"/>
    <property type="match status" value="1"/>
</dbReference>
<dbReference type="AlphaFoldDB" id="A0A3E2TLU9"/>
<comment type="caution">
    <text evidence="12">The sequence shown here is derived from an EMBL/GenBank/DDBJ whole genome shotgun (WGS) entry which is preliminary data.</text>
</comment>
<sequence>MPGYDYLMKPLTVAGLTLKNRLLSAPTSMAELGPDEHYTNENFDYYRLRAAGGTALVTVGDVIVDNATGRSHPQQLGMDDPSVISSLKKMAEAIHAGGAAASVELDHGGALCDPAFLDGRHPIGPSALSEEEWGVAVDEMTEAQIYEVAEAFGRAAAMLKKCGFDMVMIHCGHGWLLHQFISTLTNRRTDQWGGSLENRMRFPLLVVKKVRQAVGRNFPIEIRISGSERVEGGYGIETGIEIAKMLDGKVDLIHVSAGTNTDWYSFVLMHPGIFQKEGENANLAAEIRKHVKTPVVSVGAFTDPDFMEAFLEKGGADAIALGRSLIADPFLPKKIMRHQTEDIRPCLRCGECQGGMMAHHCMRCTVNPLIGREREVFHPVPVHHTGKIMIIGGGPAGMQAALTARERGHQVVLYEARERLGGALKFADGVDFKASMKRYREYLIAQVEKSDVTVHTGVRADEAIIRKEAPDALILALGAKPLLLPVPGIHNGNVLIGADLTQDSVLGDRVIVIGGGLVGCEQALHIARDGHQVVILEMQKDVAADCVVTHRENLMHQLQNCDRIQILTDARCTEITDSGVKVDRGGKEETIAADTVVLAAGMKADSEQVNQLRTIVPQTYVIGDCNQAGKIMRAVRDAYDAVVDFGLF</sequence>
<keyword evidence="8" id="KW-0408">Iron</keyword>
<keyword evidence="6" id="KW-0479">Metal-binding</keyword>
<gene>
    <name evidence="12" type="ORF">DW070_11465</name>
</gene>
<dbReference type="Pfam" id="PF07992">
    <property type="entry name" value="Pyr_redox_2"/>
    <property type="match status" value="1"/>
</dbReference>
<reference evidence="12 13" key="1">
    <citation type="submission" date="2018-08" db="EMBL/GenBank/DDBJ databases">
        <title>A genome reference for cultivated species of the human gut microbiota.</title>
        <authorList>
            <person name="Zou Y."/>
            <person name="Xue W."/>
            <person name="Luo G."/>
        </authorList>
    </citation>
    <scope>NUCLEOTIDE SEQUENCE [LARGE SCALE GENOMIC DNA]</scope>
    <source>
        <strain evidence="12 13">AF45-17</strain>
    </source>
</reference>
<keyword evidence="7" id="KW-0560">Oxidoreductase</keyword>
<evidence type="ECO:0000256" key="7">
    <source>
        <dbReference type="ARBA" id="ARBA00023002"/>
    </source>
</evidence>
<evidence type="ECO:0000313" key="13">
    <source>
        <dbReference type="Proteomes" id="UP000260773"/>
    </source>
</evidence>
<keyword evidence="4" id="KW-0285">Flavoprotein</keyword>
<evidence type="ECO:0000256" key="9">
    <source>
        <dbReference type="ARBA" id="ARBA00023014"/>
    </source>
</evidence>
<evidence type="ECO:0000259" key="10">
    <source>
        <dbReference type="Pfam" id="PF00724"/>
    </source>
</evidence>
<comment type="similarity">
    <text evidence="3">In the N-terminal section; belongs to the NADH:flavin oxidoreductase/NADH oxidase family.</text>
</comment>
<dbReference type="Proteomes" id="UP000260773">
    <property type="component" value="Unassembled WGS sequence"/>
</dbReference>
<dbReference type="GO" id="GO:0051536">
    <property type="term" value="F:iron-sulfur cluster binding"/>
    <property type="evidence" value="ECO:0007669"/>
    <property type="project" value="UniProtKB-KW"/>
</dbReference>
<evidence type="ECO:0000256" key="4">
    <source>
        <dbReference type="ARBA" id="ARBA00022630"/>
    </source>
</evidence>
<evidence type="ECO:0000256" key="2">
    <source>
        <dbReference type="ARBA" id="ARBA00001966"/>
    </source>
</evidence>
<evidence type="ECO:0000259" key="11">
    <source>
        <dbReference type="Pfam" id="PF07992"/>
    </source>
</evidence>
<dbReference type="GO" id="GO:0046872">
    <property type="term" value="F:metal ion binding"/>
    <property type="evidence" value="ECO:0007669"/>
    <property type="project" value="UniProtKB-KW"/>
</dbReference>
<evidence type="ECO:0000256" key="8">
    <source>
        <dbReference type="ARBA" id="ARBA00023004"/>
    </source>
</evidence>
<dbReference type="SUPFAM" id="SSF51395">
    <property type="entry name" value="FMN-linked oxidoreductases"/>
    <property type="match status" value="1"/>
</dbReference>
<evidence type="ECO:0000313" key="12">
    <source>
        <dbReference type="EMBL" id="RGB78596.1"/>
    </source>
</evidence>
<dbReference type="InterPro" id="IPR013785">
    <property type="entry name" value="Aldolase_TIM"/>
</dbReference>
<dbReference type="PRINTS" id="PR00469">
    <property type="entry name" value="PNDRDTASEII"/>
</dbReference>
<evidence type="ECO:0000256" key="6">
    <source>
        <dbReference type="ARBA" id="ARBA00022723"/>
    </source>
</evidence>
<organism evidence="12 13">
    <name type="scientific">Coprococcus catus</name>
    <dbReference type="NCBI Taxonomy" id="116085"/>
    <lineage>
        <taxon>Bacteria</taxon>
        <taxon>Bacillati</taxon>
        <taxon>Bacillota</taxon>
        <taxon>Clostridia</taxon>
        <taxon>Lachnospirales</taxon>
        <taxon>Lachnospiraceae</taxon>
        <taxon>Coprococcus</taxon>
    </lineage>
</organism>
<dbReference type="EMBL" id="QVEP01000029">
    <property type="protein sequence ID" value="RGB78596.1"/>
    <property type="molecule type" value="Genomic_DNA"/>
</dbReference>
<comment type="cofactor">
    <cofactor evidence="2">
        <name>[4Fe-4S] cluster</name>
        <dbReference type="ChEBI" id="CHEBI:49883"/>
    </cofactor>
</comment>
<dbReference type="PANTHER" id="PTHR42917:SF2">
    <property type="entry name" value="2,4-DIENOYL-COA REDUCTASE [(2E)-ENOYL-COA-PRODUCING]"/>
    <property type="match status" value="1"/>
</dbReference>
<dbReference type="Gene3D" id="3.20.20.70">
    <property type="entry name" value="Aldolase class I"/>
    <property type="match status" value="1"/>
</dbReference>
<keyword evidence="5" id="KW-0288">FMN</keyword>
<evidence type="ECO:0000256" key="3">
    <source>
        <dbReference type="ARBA" id="ARBA00011048"/>
    </source>
</evidence>
<dbReference type="GO" id="GO:0010181">
    <property type="term" value="F:FMN binding"/>
    <property type="evidence" value="ECO:0007669"/>
    <property type="project" value="InterPro"/>
</dbReference>
<dbReference type="InterPro" id="IPR036188">
    <property type="entry name" value="FAD/NAD-bd_sf"/>
</dbReference>
<dbReference type="Gene3D" id="3.50.50.60">
    <property type="entry name" value="FAD/NAD(P)-binding domain"/>
    <property type="match status" value="1"/>
</dbReference>
<protein>
    <submittedName>
        <fullName evidence="12">FAD-binding protein</fullName>
    </submittedName>
</protein>
<dbReference type="InterPro" id="IPR023753">
    <property type="entry name" value="FAD/NAD-binding_dom"/>
</dbReference>
<keyword evidence="9" id="KW-0411">Iron-sulfur</keyword>
<feature type="domain" description="FAD/NAD(P)-binding" evidence="11">
    <location>
        <begin position="387"/>
        <end position="634"/>
    </location>
</feature>
<evidence type="ECO:0000256" key="5">
    <source>
        <dbReference type="ARBA" id="ARBA00022643"/>
    </source>
</evidence>
<name>A0A3E2TLU9_9FIRM</name>
<dbReference type="RefSeq" id="WP_117528673.1">
    <property type="nucleotide sequence ID" value="NZ_JAQDKA010000014.1"/>
</dbReference>
<comment type="cofactor">
    <cofactor evidence="1">
        <name>FMN</name>
        <dbReference type="ChEBI" id="CHEBI:58210"/>
    </cofactor>
</comment>
<evidence type="ECO:0000256" key="1">
    <source>
        <dbReference type="ARBA" id="ARBA00001917"/>
    </source>
</evidence>
<dbReference type="PRINTS" id="PR00368">
    <property type="entry name" value="FADPNR"/>
</dbReference>
<dbReference type="SUPFAM" id="SSF51905">
    <property type="entry name" value="FAD/NAD(P)-binding domain"/>
    <property type="match status" value="1"/>
</dbReference>
<dbReference type="PANTHER" id="PTHR42917">
    <property type="entry name" value="2,4-DIENOYL-COA REDUCTASE"/>
    <property type="match status" value="1"/>
</dbReference>
<dbReference type="InterPro" id="IPR051793">
    <property type="entry name" value="NADH:flavin_oxidoreductase"/>
</dbReference>
<dbReference type="GO" id="GO:0016491">
    <property type="term" value="F:oxidoreductase activity"/>
    <property type="evidence" value="ECO:0007669"/>
    <property type="project" value="UniProtKB-KW"/>
</dbReference>